<dbReference type="InterPro" id="IPR011604">
    <property type="entry name" value="PDDEXK-like_dom_sf"/>
</dbReference>
<evidence type="ECO:0000256" key="14">
    <source>
        <dbReference type="PROSITE-ProRule" id="PRU00560"/>
    </source>
</evidence>
<dbReference type="GO" id="GO:0000725">
    <property type="term" value="P:recombinational repair"/>
    <property type="evidence" value="ECO:0007669"/>
    <property type="project" value="TreeGrafter"/>
</dbReference>
<dbReference type="Proteomes" id="UP000004191">
    <property type="component" value="Unassembled WGS sequence"/>
</dbReference>
<dbReference type="GeneID" id="96998642"/>
<dbReference type="GO" id="GO:0016887">
    <property type="term" value="F:ATP hydrolysis activity"/>
    <property type="evidence" value="ECO:0007669"/>
    <property type="project" value="RHEA"/>
</dbReference>
<evidence type="ECO:0000256" key="13">
    <source>
        <dbReference type="ARBA" id="ARBA00048988"/>
    </source>
</evidence>
<dbReference type="Gene3D" id="3.40.50.300">
    <property type="entry name" value="P-loop containing nucleotide triphosphate hydrolases"/>
    <property type="match status" value="4"/>
</dbReference>
<dbReference type="EMBL" id="AGEI01000019">
    <property type="protein sequence ID" value="EHR34668.1"/>
    <property type="molecule type" value="Genomic_DNA"/>
</dbReference>
<dbReference type="RefSeq" id="WP_005397906.1">
    <property type="nucleotide sequence ID" value="NZ_JH601088.1"/>
</dbReference>
<keyword evidence="3" id="KW-0227">DNA damage</keyword>
<keyword evidence="1" id="KW-0540">Nuclease</keyword>
<keyword evidence="9" id="KW-0234">DNA repair</keyword>
<evidence type="ECO:0000256" key="6">
    <source>
        <dbReference type="ARBA" id="ARBA00022839"/>
    </source>
</evidence>
<dbReference type="SUPFAM" id="SSF52980">
    <property type="entry name" value="Restriction endonuclease-like"/>
    <property type="match status" value="1"/>
</dbReference>
<reference evidence="17 18" key="1">
    <citation type="submission" date="2012-01" db="EMBL/GenBank/DDBJ databases">
        <title>The Genome Sequence of Helcococcus kunzii ATCC 51366.</title>
        <authorList>
            <consortium name="The Broad Institute Genome Sequencing Platform"/>
            <person name="Earl A."/>
            <person name="Ward D."/>
            <person name="Feldgarden M."/>
            <person name="Gevers D."/>
            <person name="Huys G."/>
            <person name="Young S.K."/>
            <person name="Zeng Q."/>
            <person name="Gargeya S."/>
            <person name="Fitzgerald M."/>
            <person name="Haas B."/>
            <person name="Abouelleil A."/>
            <person name="Alvarado L."/>
            <person name="Arachchi H.M."/>
            <person name="Berlin A."/>
            <person name="Chapman S.B."/>
            <person name="Gearin G."/>
            <person name="Goldberg J."/>
            <person name="Griggs A."/>
            <person name="Gujja S."/>
            <person name="Hansen M."/>
            <person name="Heiman D."/>
            <person name="Howarth C."/>
            <person name="Larimer J."/>
            <person name="Lui A."/>
            <person name="MacDonald P.J.P."/>
            <person name="McCowen C."/>
            <person name="Montmayeur A."/>
            <person name="Murphy C."/>
            <person name="Neiman D."/>
            <person name="Pearson M."/>
            <person name="Priest M."/>
            <person name="Roberts A."/>
            <person name="Saif S."/>
            <person name="Shea T."/>
            <person name="Sisk P."/>
            <person name="Stolte C."/>
            <person name="Sykes S."/>
            <person name="Wortman J."/>
            <person name="Nusbaum C."/>
            <person name="Birren B."/>
        </authorList>
    </citation>
    <scope>NUCLEOTIDE SEQUENCE [LARGE SCALE GENOMIC DNA]</scope>
    <source>
        <strain evidence="17 18">ATCC 51366</strain>
    </source>
</reference>
<comment type="catalytic activity">
    <reaction evidence="13">
        <text>ATP + H2O = ADP + phosphate + H(+)</text>
        <dbReference type="Rhea" id="RHEA:13065"/>
        <dbReference type="ChEBI" id="CHEBI:15377"/>
        <dbReference type="ChEBI" id="CHEBI:15378"/>
        <dbReference type="ChEBI" id="CHEBI:30616"/>
        <dbReference type="ChEBI" id="CHEBI:43474"/>
        <dbReference type="ChEBI" id="CHEBI:456216"/>
        <dbReference type="EC" id="5.6.2.4"/>
    </reaction>
</comment>
<evidence type="ECO:0000256" key="9">
    <source>
        <dbReference type="ARBA" id="ARBA00023204"/>
    </source>
</evidence>
<evidence type="ECO:0000256" key="11">
    <source>
        <dbReference type="ARBA" id="ARBA00034617"/>
    </source>
</evidence>
<dbReference type="EC" id="5.6.2.4" evidence="12"/>
<evidence type="ECO:0000259" key="16">
    <source>
        <dbReference type="PROSITE" id="PS51217"/>
    </source>
</evidence>
<dbReference type="GO" id="GO:0005524">
    <property type="term" value="F:ATP binding"/>
    <property type="evidence" value="ECO:0007669"/>
    <property type="project" value="UniProtKB-UniRule"/>
</dbReference>
<keyword evidence="6 17" id="KW-0269">Exonuclease</keyword>
<dbReference type="GO" id="GO:0033202">
    <property type="term" value="C:DNA helicase complex"/>
    <property type="evidence" value="ECO:0007669"/>
    <property type="project" value="TreeGrafter"/>
</dbReference>
<evidence type="ECO:0000256" key="2">
    <source>
        <dbReference type="ARBA" id="ARBA00022741"/>
    </source>
</evidence>
<keyword evidence="7 14" id="KW-0067">ATP-binding</keyword>
<dbReference type="GO" id="GO:0004527">
    <property type="term" value="F:exonuclease activity"/>
    <property type="evidence" value="ECO:0007669"/>
    <property type="project" value="UniProtKB-KW"/>
</dbReference>
<dbReference type="InterPro" id="IPR038726">
    <property type="entry name" value="PDDEXK_AddAB-type"/>
</dbReference>
<dbReference type="PANTHER" id="PTHR11070:SF48">
    <property type="entry name" value="ATP-DEPENDENT HELICASE_NUCLEASE SUBUNIT A"/>
    <property type="match status" value="1"/>
</dbReference>
<dbReference type="GO" id="GO:0043138">
    <property type="term" value="F:3'-5' DNA helicase activity"/>
    <property type="evidence" value="ECO:0007669"/>
    <property type="project" value="UniProtKB-EC"/>
</dbReference>
<dbReference type="AlphaFoldDB" id="H3NMS7"/>
<dbReference type="InterPro" id="IPR014017">
    <property type="entry name" value="DNA_helicase_UvrD-like_C"/>
</dbReference>
<dbReference type="InterPro" id="IPR011335">
    <property type="entry name" value="Restrct_endonuc-II-like"/>
</dbReference>
<keyword evidence="5 14" id="KW-0347">Helicase</keyword>
<evidence type="ECO:0000259" key="15">
    <source>
        <dbReference type="PROSITE" id="PS51198"/>
    </source>
</evidence>
<feature type="domain" description="UvrD-like helicase C-terminal" evidence="16">
    <location>
        <begin position="498"/>
        <end position="779"/>
    </location>
</feature>
<dbReference type="Gene3D" id="3.90.320.10">
    <property type="match status" value="1"/>
</dbReference>
<evidence type="ECO:0000256" key="1">
    <source>
        <dbReference type="ARBA" id="ARBA00022722"/>
    </source>
</evidence>
<feature type="domain" description="UvrD-like helicase ATP-binding" evidence="15">
    <location>
        <begin position="4"/>
        <end position="470"/>
    </location>
</feature>
<dbReference type="InterPro" id="IPR027417">
    <property type="entry name" value="P-loop_NTPase"/>
</dbReference>
<dbReference type="Pfam" id="PF12705">
    <property type="entry name" value="PDDEXK_1"/>
    <property type="match status" value="1"/>
</dbReference>
<dbReference type="PROSITE" id="PS51198">
    <property type="entry name" value="UVRD_HELICASE_ATP_BIND"/>
    <property type="match status" value="1"/>
</dbReference>
<dbReference type="Pfam" id="PF13361">
    <property type="entry name" value="UvrD_C"/>
    <property type="match status" value="1"/>
</dbReference>
<evidence type="ECO:0000256" key="3">
    <source>
        <dbReference type="ARBA" id="ARBA00022763"/>
    </source>
</evidence>
<evidence type="ECO:0000256" key="8">
    <source>
        <dbReference type="ARBA" id="ARBA00023125"/>
    </source>
</evidence>
<gene>
    <name evidence="17" type="ORF">HMPREF9709_00638</name>
</gene>
<dbReference type="GO" id="GO:0003677">
    <property type="term" value="F:DNA binding"/>
    <property type="evidence" value="ECO:0007669"/>
    <property type="project" value="UniProtKB-KW"/>
</dbReference>
<dbReference type="SUPFAM" id="SSF52540">
    <property type="entry name" value="P-loop containing nucleoside triphosphate hydrolases"/>
    <property type="match status" value="1"/>
</dbReference>
<accession>H3NMS7</accession>
<evidence type="ECO:0000256" key="7">
    <source>
        <dbReference type="ARBA" id="ARBA00022840"/>
    </source>
</evidence>
<comment type="catalytic activity">
    <reaction evidence="11">
        <text>Couples ATP hydrolysis with the unwinding of duplex DNA by translocating in the 3'-5' direction.</text>
        <dbReference type="EC" id="5.6.2.4"/>
    </reaction>
</comment>
<evidence type="ECO:0000256" key="5">
    <source>
        <dbReference type="ARBA" id="ARBA00022806"/>
    </source>
</evidence>
<dbReference type="GO" id="GO:0005829">
    <property type="term" value="C:cytosol"/>
    <property type="evidence" value="ECO:0007669"/>
    <property type="project" value="TreeGrafter"/>
</dbReference>
<proteinExistence type="predicted"/>
<dbReference type="InterPro" id="IPR014016">
    <property type="entry name" value="UvrD-like_ATP-bd"/>
</dbReference>
<organism evidence="17 18">
    <name type="scientific">Helcococcus kunzii ATCC 51366</name>
    <dbReference type="NCBI Taxonomy" id="883114"/>
    <lineage>
        <taxon>Bacteria</taxon>
        <taxon>Bacillati</taxon>
        <taxon>Bacillota</taxon>
        <taxon>Tissierellia</taxon>
        <taxon>Tissierellales</taxon>
        <taxon>Peptoniphilaceae</taxon>
        <taxon>Helcococcus</taxon>
    </lineage>
</organism>
<keyword evidence="8" id="KW-0238">DNA-binding</keyword>
<keyword evidence="2 14" id="KW-0547">Nucleotide-binding</keyword>
<dbReference type="HOGENOM" id="CLU_001114_3_1_9"/>
<evidence type="ECO:0000313" key="17">
    <source>
        <dbReference type="EMBL" id="EHR34668.1"/>
    </source>
</evidence>
<protein>
    <recommendedName>
        <fullName evidence="12">DNA 3'-5' helicase</fullName>
        <ecNumber evidence="12">5.6.2.4</ecNumber>
    </recommendedName>
</protein>
<feature type="binding site" evidence="14">
    <location>
        <begin position="25"/>
        <end position="32"/>
    </location>
    <ligand>
        <name>ATP</name>
        <dbReference type="ChEBI" id="CHEBI:30616"/>
    </ligand>
</feature>
<keyword evidence="18" id="KW-1185">Reference proteome</keyword>
<comment type="caution">
    <text evidence="17">The sequence shown here is derived from an EMBL/GenBank/DDBJ whole genome shotgun (WGS) entry which is preliminary data.</text>
</comment>
<evidence type="ECO:0000313" key="18">
    <source>
        <dbReference type="Proteomes" id="UP000004191"/>
    </source>
</evidence>
<dbReference type="PROSITE" id="PS51217">
    <property type="entry name" value="UVRD_HELICASE_CTER"/>
    <property type="match status" value="1"/>
</dbReference>
<dbReference type="InterPro" id="IPR000212">
    <property type="entry name" value="DNA_helicase_UvrD/REP"/>
</dbReference>
<dbReference type="eggNOG" id="COG1074">
    <property type="taxonomic scope" value="Bacteria"/>
</dbReference>
<evidence type="ECO:0000256" key="4">
    <source>
        <dbReference type="ARBA" id="ARBA00022801"/>
    </source>
</evidence>
<evidence type="ECO:0000256" key="10">
    <source>
        <dbReference type="ARBA" id="ARBA00023235"/>
    </source>
</evidence>
<keyword evidence="4 14" id="KW-0378">Hydrolase</keyword>
<dbReference type="PATRIC" id="fig|883114.3.peg.631"/>
<dbReference type="STRING" id="883114.HMPREF9709_00638"/>
<dbReference type="PANTHER" id="PTHR11070">
    <property type="entry name" value="UVRD / RECB / PCRA DNA HELICASE FAMILY MEMBER"/>
    <property type="match status" value="1"/>
</dbReference>
<evidence type="ECO:0000256" key="12">
    <source>
        <dbReference type="ARBA" id="ARBA00034808"/>
    </source>
</evidence>
<keyword evidence="10" id="KW-0413">Isomerase</keyword>
<dbReference type="Pfam" id="PF00580">
    <property type="entry name" value="UvrD-helicase"/>
    <property type="match status" value="2"/>
</dbReference>
<sequence>MSKVKYTKEQQQSINLRDKNIIVSAQAGAGKTQVLVQRIISLLDEEKIDIDKFLIVTFTNKAAAEMKDRIKKGLHNKLELAENAEKLFYQRQYNNTTNAQISTMHSFCINVLRDYFYKLGLNPAFKILTGSSLDILKWQTINEVFTDLYKEENPEFFTLLDMYSKKYSDEYLKLILFELYQFIQSQIHPFEWLKQCIDKYNLKEYYNEKNHYDNFKDEVFKYYKNNFDNLYHLFSDISIQIDKIQQYAEYKIYQKTLSADRDVLTKIYNSSNYDEFVSLTDTFKFDRLETITKKVKETNNIDDDFVNDIKSRINEYRDKIKDFIKSFDLDIDKEIIYEDELKRSLEAMHFVLERFDKKFKSNKLKNGSLDFSDVEHLTIDLLDDEEIVSELKDRFKYIFFDEYQDSNQVQNYIVNKISRGNNLFFVGDIKQSIYKFRLADPIIFKNRYENYLNETEINQAIDLKHNFRSERVLLHFNNFIFNTLMTDKLGDVKYDDEAHRLTPGLSEEKYDDKNASVDLIYISKEKEELDNLEVDMEIKEIDPEAVFVAKKIKELVKQGETYKDMAVLSRTAAIIPDIEQCFKIMDIPYFSDSSKFSFDDIELKLFIEILKAIDNDTDDIVLLSAITSTISNITDEDLAEIRSTDKENSFNYCFRNYHKREDAKQEIIDKINIYNSKMSTYRKNVKVMSLESFVWYVLIDSGHMAYVLSKKNGDKILDNINLFIQEISEFENSSFQTLSSLINYVDKMSERKLGDREAGADLSEEDDVVRVMTIHKSKGLQFKNVFMVSLNKRFNMIDLKEELILDDKYGLSLKNYDEDKNEKVKNFFYLRIEDVKRHELYSEEVRVLYVGLTRAEKKLFLVSSDKTDNLVYGENLEELNSYHKWIYSIISRDKISENFIDSPKTTDYFKNKESNLSFTNINETDLIDYYSSFITSDNIDEDYEVKEIDEQISKVLNFEYDKTKVDIPYKKTVTEISEKDRNISPDFIDYEIMVEDEPYSEPTLLEKKPKFLEINKNKMDALSLGNLYHYILEILPLDYSEISQVEKFIANLYRDKFISKIEYESINLEIIFKYIKSDLYKRLSKADKIFRERSFTMIYEEMGNEFLVDGQIDLYFIENNEITILDFKTNRVIDEDLYKTQLELYRMGLERATGLKVKEKLIYWVMHGVTSSI</sequence>
<name>H3NMS7_9FIRM</name>